<dbReference type="Proteomes" id="UP000254802">
    <property type="component" value="Unassembled WGS sequence"/>
</dbReference>
<feature type="transmembrane region" description="Helical" evidence="1">
    <location>
        <begin position="27"/>
        <end position="49"/>
    </location>
</feature>
<evidence type="ECO:0000313" key="3">
    <source>
        <dbReference type="Proteomes" id="UP000254802"/>
    </source>
</evidence>
<keyword evidence="1" id="KW-0472">Membrane</keyword>
<keyword evidence="1" id="KW-1133">Transmembrane helix</keyword>
<organism evidence="2 3">
    <name type="scientific">Mannheimia haemolytica</name>
    <name type="common">Pasteurella haemolytica</name>
    <dbReference type="NCBI Taxonomy" id="75985"/>
    <lineage>
        <taxon>Bacteria</taxon>
        <taxon>Pseudomonadati</taxon>
        <taxon>Pseudomonadota</taxon>
        <taxon>Gammaproteobacteria</taxon>
        <taxon>Pasteurellales</taxon>
        <taxon>Pasteurellaceae</taxon>
        <taxon>Mannheimia</taxon>
    </lineage>
</organism>
<sequence length="68" mass="7901">MAIENVQQDVAEIKLPYKLIPFMKYRYVGFIFSLIVTALCIFTIATKALTGVRFYRRDSNRNSIFTTC</sequence>
<keyword evidence="1" id="KW-0812">Transmembrane</keyword>
<reference evidence="2 3" key="1">
    <citation type="submission" date="2018-06" db="EMBL/GenBank/DDBJ databases">
        <authorList>
            <consortium name="Pathogen Informatics"/>
            <person name="Doyle S."/>
        </authorList>
    </citation>
    <scope>NUCLEOTIDE SEQUENCE [LARGE SCALE GENOMIC DNA]</scope>
    <source>
        <strain evidence="2 3">NCTC10638</strain>
    </source>
</reference>
<evidence type="ECO:0000256" key="1">
    <source>
        <dbReference type="SAM" id="Phobius"/>
    </source>
</evidence>
<accession>A0A378MZG5</accession>
<dbReference type="AlphaFoldDB" id="A0A378MZG5"/>
<proteinExistence type="predicted"/>
<dbReference type="EMBL" id="UGPN01000002">
    <property type="protein sequence ID" value="STY60719.1"/>
    <property type="molecule type" value="Genomic_DNA"/>
</dbReference>
<gene>
    <name evidence="2" type="ORF">NCTC10638_01925</name>
</gene>
<evidence type="ECO:0000313" key="2">
    <source>
        <dbReference type="EMBL" id="STY60719.1"/>
    </source>
</evidence>
<name>A0A378MZG5_MANHA</name>
<protein>
    <submittedName>
        <fullName evidence="2">Uncharacterized protein</fullName>
    </submittedName>
</protein>